<feature type="region of interest" description="Disordered" evidence="1">
    <location>
        <begin position="1"/>
        <end position="88"/>
    </location>
</feature>
<gene>
    <name evidence="2" type="ORF">K0M31_010207</name>
</gene>
<protein>
    <submittedName>
        <fullName evidence="2">Uncharacterized protein</fullName>
    </submittedName>
</protein>
<evidence type="ECO:0000313" key="3">
    <source>
        <dbReference type="Proteomes" id="UP001177670"/>
    </source>
</evidence>
<organism evidence="2 3">
    <name type="scientific">Melipona bicolor</name>
    <dbReference type="NCBI Taxonomy" id="60889"/>
    <lineage>
        <taxon>Eukaryota</taxon>
        <taxon>Metazoa</taxon>
        <taxon>Ecdysozoa</taxon>
        <taxon>Arthropoda</taxon>
        <taxon>Hexapoda</taxon>
        <taxon>Insecta</taxon>
        <taxon>Pterygota</taxon>
        <taxon>Neoptera</taxon>
        <taxon>Endopterygota</taxon>
        <taxon>Hymenoptera</taxon>
        <taxon>Apocrita</taxon>
        <taxon>Aculeata</taxon>
        <taxon>Apoidea</taxon>
        <taxon>Anthophila</taxon>
        <taxon>Apidae</taxon>
        <taxon>Melipona</taxon>
    </lineage>
</organism>
<feature type="compositionally biased region" description="Basic and acidic residues" evidence="1">
    <location>
        <begin position="26"/>
        <end position="52"/>
    </location>
</feature>
<feature type="non-terminal residue" evidence="2">
    <location>
        <position position="88"/>
    </location>
</feature>
<dbReference type="AlphaFoldDB" id="A0AA40KIH1"/>
<name>A0AA40KIH1_9HYME</name>
<reference evidence="2" key="1">
    <citation type="submission" date="2021-10" db="EMBL/GenBank/DDBJ databases">
        <title>Melipona bicolor Genome sequencing and assembly.</title>
        <authorList>
            <person name="Araujo N.S."/>
            <person name="Arias M.C."/>
        </authorList>
    </citation>
    <scope>NUCLEOTIDE SEQUENCE</scope>
    <source>
        <strain evidence="2">USP_2M_L1-L4_2017</strain>
        <tissue evidence="2">Whole body</tissue>
    </source>
</reference>
<keyword evidence="3" id="KW-1185">Reference proteome</keyword>
<evidence type="ECO:0000313" key="2">
    <source>
        <dbReference type="EMBL" id="KAK1121405.1"/>
    </source>
</evidence>
<accession>A0AA40KIH1</accession>
<comment type="caution">
    <text evidence="2">The sequence shown here is derived from an EMBL/GenBank/DDBJ whole genome shotgun (WGS) entry which is preliminary data.</text>
</comment>
<evidence type="ECO:0000256" key="1">
    <source>
        <dbReference type="SAM" id="MobiDB-lite"/>
    </source>
</evidence>
<dbReference type="EMBL" id="JAHYIQ010000026">
    <property type="protein sequence ID" value="KAK1121405.1"/>
    <property type="molecule type" value="Genomic_DNA"/>
</dbReference>
<dbReference type="Proteomes" id="UP001177670">
    <property type="component" value="Unassembled WGS sequence"/>
</dbReference>
<proteinExistence type="predicted"/>
<sequence length="88" mass="9445">MEGRIDRTVYPVSAFGRPGNSAGQSDGDRETRGRDPETGEACETDRPSDRIGGRAKANTTAGTVRRCAREHQGACTAPRKPLSNRFPG</sequence>